<keyword evidence="2" id="KW-0732">Signal</keyword>
<evidence type="ECO:0000256" key="1">
    <source>
        <dbReference type="SAM" id="MobiDB-lite"/>
    </source>
</evidence>
<evidence type="ECO:0000313" key="4">
    <source>
        <dbReference type="Proteomes" id="UP000318288"/>
    </source>
</evidence>
<evidence type="ECO:0000256" key="2">
    <source>
        <dbReference type="SAM" id="SignalP"/>
    </source>
</evidence>
<sequence precursor="true">MKSKTPKWRFSLSCLLAAGLLMGCDDQVDSQADAQTQSPIQPQTQTPPEATNTNYILDENLPDASEMGAMDALQSIPIANEGLIFDGSERDTRLMSVATNDCMFFAMWPAWEVNHQSTHPVDRLIANELVRDPFEKLIARAGLTTAAMNAGFADAQTPSSLLSSLIETSPEFAKVVLGSAGSAYADANFNLTERSVQFEAAIVLKTGEKTRLVLDQLRRSFQAQAAESVSMSLGGEDFVKIELSKRKAFPPLLLGSIEDEFLVVAVGEGSAEGVLQRISGKQTAPWLQEEIQSGNADGMTHFARANLERVVPLAVAVSKEAQLIVSAGRFDEAKTLTLKAFKTVSGTQQQIELVGKDSLFEGASSASMNKNELAHVPADAALAVGTVVNMNQWYQSAIESMSRVSQDNGQEFQRDVERTTLELVGLPIDKALGAFGNQLTVSASSDADLVHGVVYRLSIKNRKVVEEMNRKLLEKFTSVSSRRVPTVREIPFGKNTIFTWMPTRYEYWFEPAWCITDTHLMVAHSPEALKHVLTSPEDDRSLANDGEFATLSNEGRLMNAGVLDAHLLTKLAYPFARVGLNQLKVESLRSLDSGPPEQQFALATIETDLPPLKALLDNMSRVQFETRIDDDRITFDVLHSLPVFDPVGLAAKGVVAAMPMVRIDQAPRDDDTERVESDSRDQVLETYDRVSEQISAGQAIVVLTPNDSDDDMPFMPADLRDSSEPPRQYKPEVAPKQFFDQEDRSTEGPSQIPSRIPRED</sequence>
<gene>
    <name evidence="3" type="ORF">Poly51_58250</name>
</gene>
<reference evidence="3 4" key="1">
    <citation type="submission" date="2019-02" db="EMBL/GenBank/DDBJ databases">
        <title>Deep-cultivation of Planctomycetes and their phenomic and genomic characterization uncovers novel biology.</title>
        <authorList>
            <person name="Wiegand S."/>
            <person name="Jogler M."/>
            <person name="Boedeker C."/>
            <person name="Pinto D."/>
            <person name="Vollmers J."/>
            <person name="Rivas-Marin E."/>
            <person name="Kohn T."/>
            <person name="Peeters S.H."/>
            <person name="Heuer A."/>
            <person name="Rast P."/>
            <person name="Oberbeckmann S."/>
            <person name="Bunk B."/>
            <person name="Jeske O."/>
            <person name="Meyerdierks A."/>
            <person name="Storesund J.E."/>
            <person name="Kallscheuer N."/>
            <person name="Luecker S."/>
            <person name="Lage O.M."/>
            <person name="Pohl T."/>
            <person name="Merkel B.J."/>
            <person name="Hornburger P."/>
            <person name="Mueller R.-W."/>
            <person name="Bruemmer F."/>
            <person name="Labrenz M."/>
            <person name="Spormann A.M."/>
            <person name="Op Den Camp H."/>
            <person name="Overmann J."/>
            <person name="Amann R."/>
            <person name="Jetten M.S.M."/>
            <person name="Mascher T."/>
            <person name="Medema M.H."/>
            <person name="Devos D.P."/>
            <person name="Kaster A.-K."/>
            <person name="Ovreas L."/>
            <person name="Rohde M."/>
            <person name="Galperin M.Y."/>
            <person name="Jogler C."/>
        </authorList>
    </citation>
    <scope>NUCLEOTIDE SEQUENCE [LARGE SCALE GENOMIC DNA]</scope>
    <source>
        <strain evidence="3 4">Poly51</strain>
    </source>
</reference>
<dbReference type="EMBL" id="SJPW01000009">
    <property type="protein sequence ID" value="TWU44759.1"/>
    <property type="molecule type" value="Genomic_DNA"/>
</dbReference>
<accession>A0A5C6EC77</accession>
<feature type="region of interest" description="Disordered" evidence="1">
    <location>
        <begin position="30"/>
        <end position="53"/>
    </location>
</feature>
<dbReference type="RefSeq" id="WP_146462250.1">
    <property type="nucleotide sequence ID" value="NZ_SJPW01000009.1"/>
</dbReference>
<protein>
    <recommendedName>
        <fullName evidence="5">Bacterial type II/III secretion system short domain protein</fullName>
    </recommendedName>
</protein>
<dbReference type="AlphaFoldDB" id="A0A5C6EC77"/>
<dbReference type="Proteomes" id="UP000318288">
    <property type="component" value="Unassembled WGS sequence"/>
</dbReference>
<feature type="region of interest" description="Disordered" evidence="1">
    <location>
        <begin position="704"/>
        <end position="760"/>
    </location>
</feature>
<organism evidence="3 4">
    <name type="scientific">Rubripirellula tenax</name>
    <dbReference type="NCBI Taxonomy" id="2528015"/>
    <lineage>
        <taxon>Bacteria</taxon>
        <taxon>Pseudomonadati</taxon>
        <taxon>Planctomycetota</taxon>
        <taxon>Planctomycetia</taxon>
        <taxon>Pirellulales</taxon>
        <taxon>Pirellulaceae</taxon>
        <taxon>Rubripirellula</taxon>
    </lineage>
</organism>
<evidence type="ECO:0008006" key="5">
    <source>
        <dbReference type="Google" id="ProtNLM"/>
    </source>
</evidence>
<feature type="chain" id="PRO_5022878948" description="Bacterial type II/III secretion system short domain protein" evidence="2">
    <location>
        <begin position="24"/>
        <end position="760"/>
    </location>
</feature>
<feature type="compositionally biased region" description="Low complexity" evidence="1">
    <location>
        <begin position="35"/>
        <end position="53"/>
    </location>
</feature>
<evidence type="ECO:0000313" key="3">
    <source>
        <dbReference type="EMBL" id="TWU44759.1"/>
    </source>
</evidence>
<feature type="signal peptide" evidence="2">
    <location>
        <begin position="1"/>
        <end position="23"/>
    </location>
</feature>
<keyword evidence="4" id="KW-1185">Reference proteome</keyword>
<name>A0A5C6EC77_9BACT</name>
<comment type="caution">
    <text evidence="3">The sequence shown here is derived from an EMBL/GenBank/DDBJ whole genome shotgun (WGS) entry which is preliminary data.</text>
</comment>
<proteinExistence type="predicted"/>
<feature type="compositionally biased region" description="Basic and acidic residues" evidence="1">
    <location>
        <begin position="718"/>
        <end position="730"/>
    </location>
</feature>
<dbReference type="PROSITE" id="PS51257">
    <property type="entry name" value="PROKAR_LIPOPROTEIN"/>
    <property type="match status" value="1"/>
</dbReference>